<gene>
    <name evidence="1" type="ORF">HHUSO_G25510</name>
</gene>
<accession>A0ABR0YR15</accession>
<proteinExistence type="predicted"/>
<reference evidence="1 2" key="1">
    <citation type="submission" date="2021-05" db="EMBL/GenBank/DDBJ databases">
        <authorList>
            <person name="Zahm M."/>
            <person name="Klopp C."/>
            <person name="Cabau C."/>
            <person name="Kuhl H."/>
            <person name="Suciu R."/>
            <person name="Ciorpac M."/>
            <person name="Holostenco D."/>
            <person name="Gessner J."/>
            <person name="Wuertz S."/>
            <person name="Hohne C."/>
            <person name="Stock M."/>
            <person name="Gislard M."/>
            <person name="Lluch J."/>
            <person name="Milhes M."/>
            <person name="Lampietro C."/>
            <person name="Lopez Roques C."/>
            <person name="Donnadieu C."/>
            <person name="Du K."/>
            <person name="Schartl M."/>
            <person name="Guiguen Y."/>
        </authorList>
    </citation>
    <scope>NUCLEOTIDE SEQUENCE [LARGE SCALE GENOMIC DNA]</scope>
    <source>
        <strain evidence="1">Hh-F2</strain>
        <tissue evidence="1">Blood</tissue>
    </source>
</reference>
<evidence type="ECO:0000313" key="2">
    <source>
        <dbReference type="Proteomes" id="UP001369086"/>
    </source>
</evidence>
<dbReference type="Proteomes" id="UP001369086">
    <property type="component" value="Unassembled WGS sequence"/>
</dbReference>
<keyword evidence="2" id="KW-1185">Reference proteome</keyword>
<evidence type="ECO:0000313" key="1">
    <source>
        <dbReference type="EMBL" id="KAK6474655.1"/>
    </source>
</evidence>
<protein>
    <submittedName>
        <fullName evidence="1">Uncharacterized protein</fullName>
    </submittedName>
</protein>
<sequence length="70" mass="8025">MDLTQQSPAHCILCWPDTARMNHAAAVHLRIIKRVAFSRFSPSENVYQSNIQKCFETTVQLILNCIMSVF</sequence>
<organism evidence="1 2">
    <name type="scientific">Huso huso</name>
    <name type="common">Beluga</name>
    <name type="synonym">Acipenser huso</name>
    <dbReference type="NCBI Taxonomy" id="61971"/>
    <lineage>
        <taxon>Eukaryota</taxon>
        <taxon>Metazoa</taxon>
        <taxon>Chordata</taxon>
        <taxon>Craniata</taxon>
        <taxon>Vertebrata</taxon>
        <taxon>Euteleostomi</taxon>
        <taxon>Actinopterygii</taxon>
        <taxon>Chondrostei</taxon>
        <taxon>Acipenseriformes</taxon>
        <taxon>Acipenseridae</taxon>
        <taxon>Huso</taxon>
    </lineage>
</organism>
<dbReference type="EMBL" id="JAHFZB010000025">
    <property type="protein sequence ID" value="KAK6474655.1"/>
    <property type="molecule type" value="Genomic_DNA"/>
</dbReference>
<comment type="caution">
    <text evidence="1">The sequence shown here is derived from an EMBL/GenBank/DDBJ whole genome shotgun (WGS) entry which is preliminary data.</text>
</comment>
<name>A0ABR0YR15_HUSHU</name>